<reference evidence="4 5" key="1">
    <citation type="submission" date="2014-02" db="EMBL/GenBank/DDBJ databases">
        <title>The small core and large imbalanced accessory genome model reveals a collaborative survival strategy of Sorangium cellulosum strains in nature.</title>
        <authorList>
            <person name="Han K."/>
            <person name="Peng R."/>
            <person name="Blom J."/>
            <person name="Li Y.-Z."/>
        </authorList>
    </citation>
    <scope>NUCLEOTIDE SEQUENCE [LARGE SCALE GENOMIC DNA]</scope>
    <source>
        <strain evidence="4 5">So0007-03</strain>
    </source>
</reference>
<dbReference type="Gene3D" id="3.40.50.2300">
    <property type="match status" value="1"/>
</dbReference>
<dbReference type="EMBL" id="JEME01002298">
    <property type="protein sequence ID" value="KYG04695.1"/>
    <property type="molecule type" value="Genomic_DNA"/>
</dbReference>
<accession>A0A150TJ51</accession>
<evidence type="ECO:0000259" key="3">
    <source>
        <dbReference type="PROSITE" id="PS50110"/>
    </source>
</evidence>
<dbReference type="AlphaFoldDB" id="A0A150TJ51"/>
<organism evidence="4 5">
    <name type="scientific">Sorangium cellulosum</name>
    <name type="common">Polyangium cellulosum</name>
    <dbReference type="NCBI Taxonomy" id="56"/>
    <lineage>
        <taxon>Bacteria</taxon>
        <taxon>Pseudomonadati</taxon>
        <taxon>Myxococcota</taxon>
        <taxon>Polyangia</taxon>
        <taxon>Polyangiales</taxon>
        <taxon>Polyangiaceae</taxon>
        <taxon>Sorangium</taxon>
    </lineage>
</organism>
<dbReference type="InterPro" id="IPR011006">
    <property type="entry name" value="CheY-like_superfamily"/>
</dbReference>
<dbReference type="PROSITE" id="PS50110">
    <property type="entry name" value="RESPONSE_REGULATORY"/>
    <property type="match status" value="1"/>
</dbReference>
<dbReference type="GO" id="GO:0000160">
    <property type="term" value="P:phosphorelay signal transduction system"/>
    <property type="evidence" value="ECO:0007669"/>
    <property type="project" value="InterPro"/>
</dbReference>
<dbReference type="SMART" id="SM00448">
    <property type="entry name" value="REC"/>
    <property type="match status" value="1"/>
</dbReference>
<comment type="caution">
    <text evidence="4">The sequence shown here is derived from an EMBL/GenBank/DDBJ whole genome shotgun (WGS) entry which is preliminary data.</text>
</comment>
<keyword evidence="1 2" id="KW-0597">Phosphoprotein</keyword>
<dbReference type="Proteomes" id="UP000075502">
    <property type="component" value="Unassembled WGS sequence"/>
</dbReference>
<dbReference type="PANTHER" id="PTHR44591:SF23">
    <property type="entry name" value="CHEY SUBFAMILY"/>
    <property type="match status" value="1"/>
</dbReference>
<dbReference type="Pfam" id="PF00072">
    <property type="entry name" value="Response_reg"/>
    <property type="match status" value="1"/>
</dbReference>
<dbReference type="CDD" id="cd00156">
    <property type="entry name" value="REC"/>
    <property type="match status" value="1"/>
</dbReference>
<dbReference type="InterPro" id="IPR001789">
    <property type="entry name" value="Sig_transdc_resp-reg_receiver"/>
</dbReference>
<evidence type="ECO:0000313" key="5">
    <source>
        <dbReference type="Proteomes" id="UP000075502"/>
    </source>
</evidence>
<evidence type="ECO:0000256" key="1">
    <source>
        <dbReference type="ARBA" id="ARBA00022553"/>
    </source>
</evidence>
<gene>
    <name evidence="4" type="ORF">BE21_45335</name>
</gene>
<name>A0A150TJ51_SORCE</name>
<evidence type="ECO:0000313" key="4">
    <source>
        <dbReference type="EMBL" id="KYG04695.1"/>
    </source>
</evidence>
<sequence>MLVLDPRGLVELVRAAGPGGARRRERRPPPPILVVDDSLTTRMLEQSILESGGYEVDLASSGEEGLRKAAGRRYGLFLVDVEMPGMNGFQFAERVRADPALRETPLVIVTSLSSAADRRRAREAGADDYIVKGEFDQRRLLDTVAGLVARARGAAS</sequence>
<feature type="modified residue" description="4-aspartylphosphate" evidence="2">
    <location>
        <position position="80"/>
    </location>
</feature>
<feature type="domain" description="Response regulatory" evidence="3">
    <location>
        <begin position="31"/>
        <end position="147"/>
    </location>
</feature>
<dbReference type="PANTHER" id="PTHR44591">
    <property type="entry name" value="STRESS RESPONSE REGULATOR PROTEIN 1"/>
    <property type="match status" value="1"/>
</dbReference>
<evidence type="ECO:0000256" key="2">
    <source>
        <dbReference type="PROSITE-ProRule" id="PRU00169"/>
    </source>
</evidence>
<dbReference type="SUPFAM" id="SSF52172">
    <property type="entry name" value="CheY-like"/>
    <property type="match status" value="1"/>
</dbReference>
<protein>
    <recommendedName>
        <fullName evidence="3">Response regulatory domain-containing protein</fullName>
    </recommendedName>
</protein>
<proteinExistence type="predicted"/>
<dbReference type="InterPro" id="IPR050595">
    <property type="entry name" value="Bact_response_regulator"/>
</dbReference>